<keyword evidence="2" id="KW-1185">Reference proteome</keyword>
<dbReference type="EMBL" id="VSRR010000843">
    <property type="protein sequence ID" value="MPC20162.1"/>
    <property type="molecule type" value="Genomic_DNA"/>
</dbReference>
<name>A0A5B7DFB5_PORTR</name>
<comment type="caution">
    <text evidence="1">The sequence shown here is derived from an EMBL/GenBank/DDBJ whole genome shotgun (WGS) entry which is preliminary data.</text>
</comment>
<proteinExistence type="predicted"/>
<evidence type="ECO:0000313" key="2">
    <source>
        <dbReference type="Proteomes" id="UP000324222"/>
    </source>
</evidence>
<dbReference type="Proteomes" id="UP000324222">
    <property type="component" value="Unassembled WGS sequence"/>
</dbReference>
<organism evidence="1 2">
    <name type="scientific">Portunus trituberculatus</name>
    <name type="common">Swimming crab</name>
    <name type="synonym">Neptunus trituberculatus</name>
    <dbReference type="NCBI Taxonomy" id="210409"/>
    <lineage>
        <taxon>Eukaryota</taxon>
        <taxon>Metazoa</taxon>
        <taxon>Ecdysozoa</taxon>
        <taxon>Arthropoda</taxon>
        <taxon>Crustacea</taxon>
        <taxon>Multicrustacea</taxon>
        <taxon>Malacostraca</taxon>
        <taxon>Eumalacostraca</taxon>
        <taxon>Eucarida</taxon>
        <taxon>Decapoda</taxon>
        <taxon>Pleocyemata</taxon>
        <taxon>Brachyura</taxon>
        <taxon>Eubrachyura</taxon>
        <taxon>Portunoidea</taxon>
        <taxon>Portunidae</taxon>
        <taxon>Portuninae</taxon>
        <taxon>Portunus</taxon>
    </lineage>
</organism>
<evidence type="ECO:0000313" key="1">
    <source>
        <dbReference type="EMBL" id="MPC20162.1"/>
    </source>
</evidence>
<sequence length="92" mass="10241">MIYKETPRTGRTTSSFGVFLLNNNNINNSTWKRLRETLPTQVNKAQVIVSPAGPQRHLTLNTIFKPKLKTNLGTLGLNSALEDCDLTCPAQQ</sequence>
<gene>
    <name evidence="1" type="ORF">E2C01_013094</name>
</gene>
<accession>A0A5B7DFB5</accession>
<dbReference type="AlphaFoldDB" id="A0A5B7DFB5"/>
<protein>
    <submittedName>
        <fullName evidence="1">Uncharacterized protein</fullName>
    </submittedName>
</protein>
<reference evidence="1 2" key="1">
    <citation type="submission" date="2019-05" db="EMBL/GenBank/DDBJ databases">
        <title>Another draft genome of Portunus trituberculatus and its Hox gene families provides insights of decapod evolution.</title>
        <authorList>
            <person name="Jeong J.-H."/>
            <person name="Song I."/>
            <person name="Kim S."/>
            <person name="Choi T."/>
            <person name="Kim D."/>
            <person name="Ryu S."/>
            <person name="Kim W."/>
        </authorList>
    </citation>
    <scope>NUCLEOTIDE SEQUENCE [LARGE SCALE GENOMIC DNA]</scope>
    <source>
        <tissue evidence="1">Muscle</tissue>
    </source>
</reference>